<dbReference type="GO" id="GO:0003677">
    <property type="term" value="F:DNA binding"/>
    <property type="evidence" value="ECO:0007669"/>
    <property type="project" value="UniProtKB-KW"/>
</dbReference>
<gene>
    <name evidence="4" type="ORF">TW71_11430</name>
</gene>
<dbReference type="PANTHER" id="PTHR33204:SF37">
    <property type="entry name" value="HTH-TYPE TRANSCRIPTIONAL REGULATOR YODB"/>
    <property type="match status" value="1"/>
</dbReference>
<evidence type="ECO:0000313" key="4">
    <source>
        <dbReference type="EMBL" id="KJY72777.1"/>
    </source>
</evidence>
<reference evidence="4" key="1">
    <citation type="journal article" date="2015" name="BMC Genomics">
        <title>Genome mining reveals unlocked bioactive potential of marine Gram-negative bacteria.</title>
        <authorList>
            <person name="Machado H."/>
            <person name="Sonnenschein E.C."/>
            <person name="Melchiorsen J."/>
            <person name="Gram L."/>
        </authorList>
    </citation>
    <scope>NUCLEOTIDE SEQUENCE</scope>
    <source>
        <strain evidence="4">S2052</strain>
    </source>
</reference>
<protein>
    <submittedName>
        <fullName evidence="4">HxlR family transcriptional regulator</fullName>
    </submittedName>
</protein>
<dbReference type="RefSeq" id="WP_045985975.1">
    <property type="nucleotide sequence ID" value="NZ_CP063052.1"/>
</dbReference>
<evidence type="ECO:0000256" key="2">
    <source>
        <dbReference type="ARBA" id="ARBA00023125"/>
    </source>
</evidence>
<sequence length="142" mass="16533">MVDKKTKEWSGCPVRFGMSQFGDKWSFLILRDLMFKGKHYYHEFLEAGEGISTNILASRLADLESNGLISKQRDAVKRSKFVYTLTDKGIDLLPMMLAMIDWSEKYDVKTEVPSDFIRKLRRDPESLYQELRQGLAQESKDK</sequence>
<dbReference type="Gene3D" id="1.10.10.10">
    <property type="entry name" value="Winged helix-like DNA-binding domain superfamily/Winged helix DNA-binding domain"/>
    <property type="match status" value="1"/>
</dbReference>
<proteinExistence type="predicted"/>
<dbReference type="PANTHER" id="PTHR33204">
    <property type="entry name" value="TRANSCRIPTIONAL REGULATOR, MARR FAMILY"/>
    <property type="match status" value="1"/>
</dbReference>
<dbReference type="InterPro" id="IPR002577">
    <property type="entry name" value="HTH_HxlR"/>
</dbReference>
<keyword evidence="2" id="KW-0238">DNA-binding</keyword>
<dbReference type="Pfam" id="PF01638">
    <property type="entry name" value="HxlR"/>
    <property type="match status" value="1"/>
</dbReference>
<dbReference type="EMBL" id="JXXR01000012">
    <property type="protein sequence ID" value="KJY72777.1"/>
    <property type="molecule type" value="Genomic_DNA"/>
</dbReference>
<accession>A0A837G7K5</accession>
<dbReference type="SUPFAM" id="SSF46785">
    <property type="entry name" value="Winged helix' DNA-binding domain"/>
    <property type="match status" value="1"/>
</dbReference>
<organism evidence="4">
    <name type="scientific">Vibrio coralliilyticus</name>
    <dbReference type="NCBI Taxonomy" id="190893"/>
    <lineage>
        <taxon>Bacteria</taxon>
        <taxon>Pseudomonadati</taxon>
        <taxon>Pseudomonadota</taxon>
        <taxon>Gammaproteobacteria</taxon>
        <taxon>Vibrionales</taxon>
        <taxon>Vibrionaceae</taxon>
        <taxon>Vibrio</taxon>
    </lineage>
</organism>
<keyword evidence="1" id="KW-0805">Transcription regulation</keyword>
<comment type="caution">
    <text evidence="4">The sequence shown here is derived from an EMBL/GenBank/DDBJ whole genome shotgun (WGS) entry which is preliminary data.</text>
</comment>
<dbReference type="InterPro" id="IPR036388">
    <property type="entry name" value="WH-like_DNA-bd_sf"/>
</dbReference>
<evidence type="ECO:0000256" key="3">
    <source>
        <dbReference type="ARBA" id="ARBA00023163"/>
    </source>
</evidence>
<evidence type="ECO:0000256" key="1">
    <source>
        <dbReference type="ARBA" id="ARBA00023015"/>
    </source>
</evidence>
<dbReference type="PROSITE" id="PS51118">
    <property type="entry name" value="HTH_HXLR"/>
    <property type="match status" value="1"/>
</dbReference>
<dbReference type="InterPro" id="IPR036390">
    <property type="entry name" value="WH_DNA-bd_sf"/>
</dbReference>
<keyword evidence="3" id="KW-0804">Transcription</keyword>
<name>A0A837G7K5_9VIBR</name>
<dbReference type="AlphaFoldDB" id="A0A837G7K5"/>